<feature type="transmembrane region" description="Helical" evidence="9">
    <location>
        <begin position="36"/>
        <end position="54"/>
    </location>
</feature>
<evidence type="ECO:0000313" key="11">
    <source>
        <dbReference type="Proteomes" id="UP000708298"/>
    </source>
</evidence>
<feature type="transmembrane region" description="Helical" evidence="9">
    <location>
        <begin position="332"/>
        <end position="361"/>
    </location>
</feature>
<feature type="compositionally biased region" description="Low complexity" evidence="8">
    <location>
        <begin position="386"/>
        <end position="396"/>
    </location>
</feature>
<evidence type="ECO:0000256" key="6">
    <source>
        <dbReference type="ARBA" id="ARBA00022989"/>
    </source>
</evidence>
<keyword evidence="11" id="KW-1185">Reference proteome</keyword>
<dbReference type="Proteomes" id="UP000708298">
    <property type="component" value="Unassembled WGS sequence"/>
</dbReference>
<evidence type="ECO:0000256" key="3">
    <source>
        <dbReference type="ARBA" id="ARBA00022448"/>
    </source>
</evidence>
<evidence type="ECO:0000256" key="9">
    <source>
        <dbReference type="SAM" id="Phobius"/>
    </source>
</evidence>
<sequence>MTVITPPPPMPSPQASVSAAEQDRPLHGGRPDPTRLMLMLFFIGGMTLCSLWVMQPFLPASIWAATIVVAVWPLVLRLQKLLWGSRGLAVTLMTIIVVVLFVVPFWLAVTTILNHIDALVGLAHAAVAFRLPPPPHWAGDVPIFGDKIVQVWTKFQGEGLSTVLPSTTPYIGSAAQWILGSIGSFGRLLLQFILTTVIVAIMSTHGEAGANLATQFGYRLGGNRGEQMVVLAGRAIRAVALGVMLTSLADAIIGGIGLVIAGVPLATLLTAVMFIACVAQVGPGIVLIPADIWMFVSGQYVMGAVLLVVTVVAIAVDNLMRPLLIRKEANLPMLLVLVGVLGGLAAFGLIGLFIGPAVLAVSYTMLRAWIAEEAKPGAPALPPDPLAVLPDPALDPESVTNP</sequence>
<dbReference type="GO" id="GO:0005886">
    <property type="term" value="C:plasma membrane"/>
    <property type="evidence" value="ECO:0007669"/>
    <property type="project" value="UniProtKB-SubCell"/>
</dbReference>
<comment type="similarity">
    <text evidence="2">Belongs to the autoinducer-2 exporter (AI-2E) (TC 2.A.86) family.</text>
</comment>
<comment type="caution">
    <text evidence="10">The sequence shown here is derived from an EMBL/GenBank/DDBJ whole genome shotgun (WGS) entry which is preliminary data.</text>
</comment>
<evidence type="ECO:0000256" key="5">
    <source>
        <dbReference type="ARBA" id="ARBA00022692"/>
    </source>
</evidence>
<evidence type="ECO:0000256" key="8">
    <source>
        <dbReference type="SAM" id="MobiDB-lite"/>
    </source>
</evidence>
<proteinExistence type="inferred from homology"/>
<feature type="compositionally biased region" description="Pro residues" evidence="8">
    <location>
        <begin position="1"/>
        <end position="12"/>
    </location>
</feature>
<feature type="region of interest" description="Disordered" evidence="8">
    <location>
        <begin position="379"/>
        <end position="402"/>
    </location>
</feature>
<name>A0A964DXG6_9PROT</name>
<dbReference type="PANTHER" id="PTHR21716">
    <property type="entry name" value="TRANSMEMBRANE PROTEIN"/>
    <property type="match status" value="1"/>
</dbReference>
<dbReference type="InterPro" id="IPR002549">
    <property type="entry name" value="AI-2E-like"/>
</dbReference>
<evidence type="ECO:0000256" key="2">
    <source>
        <dbReference type="ARBA" id="ARBA00009773"/>
    </source>
</evidence>
<dbReference type="RefSeq" id="WP_227319835.1">
    <property type="nucleotide sequence ID" value="NZ_JAESVB010000001.1"/>
</dbReference>
<gene>
    <name evidence="10" type="primary">ydiK</name>
    <name evidence="10" type="ORF">ASILVAE211_03245</name>
</gene>
<comment type="subcellular location">
    <subcellularLocation>
        <location evidence="1">Cell membrane</location>
        <topology evidence="1">Multi-pass membrane protein</topology>
    </subcellularLocation>
</comment>
<dbReference type="AlphaFoldDB" id="A0A964DXG6"/>
<keyword evidence="4" id="KW-1003">Cell membrane</keyword>
<accession>A0A964DXG6</accession>
<dbReference type="NCBIfam" id="NF008216">
    <property type="entry name" value="PRK10983.1"/>
    <property type="match status" value="1"/>
</dbReference>
<organism evidence="10 11">
    <name type="scientific">Acidisoma silvae</name>
    <dbReference type="NCBI Taxonomy" id="2802396"/>
    <lineage>
        <taxon>Bacteria</taxon>
        <taxon>Pseudomonadati</taxon>
        <taxon>Pseudomonadota</taxon>
        <taxon>Alphaproteobacteria</taxon>
        <taxon>Acetobacterales</taxon>
        <taxon>Acidocellaceae</taxon>
        <taxon>Acidisoma</taxon>
    </lineage>
</organism>
<feature type="region of interest" description="Disordered" evidence="8">
    <location>
        <begin position="1"/>
        <end position="28"/>
    </location>
</feature>
<reference evidence="10" key="1">
    <citation type="journal article" date="2021" name="Microorganisms">
        <title>Acidisoma silvae sp. nov. and Acidisomacellulosilytica sp. nov., Two Acidophilic Bacteria Isolated from Decaying Wood, Hydrolyzing Cellulose and Producing Poly-3-hydroxybutyrate.</title>
        <authorList>
            <person name="Mieszkin S."/>
            <person name="Pouder E."/>
            <person name="Uroz S."/>
            <person name="Simon-Colin C."/>
            <person name="Alain K."/>
        </authorList>
    </citation>
    <scope>NUCLEOTIDE SEQUENCE</scope>
    <source>
        <strain evidence="10">HW T2.11</strain>
    </source>
</reference>
<feature type="transmembrane region" description="Helical" evidence="9">
    <location>
        <begin position="60"/>
        <end position="76"/>
    </location>
</feature>
<feature type="transmembrane region" description="Helical" evidence="9">
    <location>
        <begin position="238"/>
        <end position="260"/>
    </location>
</feature>
<protein>
    <submittedName>
        <fullName evidence="10">AI-2E family transporter YdiK</fullName>
    </submittedName>
</protein>
<keyword evidence="6 9" id="KW-1133">Transmembrane helix</keyword>
<evidence type="ECO:0000256" key="7">
    <source>
        <dbReference type="ARBA" id="ARBA00023136"/>
    </source>
</evidence>
<feature type="transmembrane region" description="Helical" evidence="9">
    <location>
        <begin position="88"/>
        <end position="109"/>
    </location>
</feature>
<feature type="transmembrane region" description="Helical" evidence="9">
    <location>
        <begin position="266"/>
        <end position="288"/>
    </location>
</feature>
<keyword evidence="3" id="KW-0813">Transport</keyword>
<dbReference type="Pfam" id="PF01594">
    <property type="entry name" value="AI-2E_transport"/>
    <property type="match status" value="1"/>
</dbReference>
<dbReference type="PANTHER" id="PTHR21716:SF67">
    <property type="entry name" value="TRANSPORT PROTEIN YDIK-RELATED"/>
    <property type="match status" value="1"/>
</dbReference>
<reference evidence="10" key="2">
    <citation type="submission" date="2021-01" db="EMBL/GenBank/DDBJ databases">
        <authorList>
            <person name="Mieszkin S."/>
            <person name="Pouder E."/>
            <person name="Alain K."/>
        </authorList>
    </citation>
    <scope>NUCLEOTIDE SEQUENCE</scope>
    <source>
        <strain evidence="10">HW T2.11</strain>
    </source>
</reference>
<feature type="transmembrane region" description="Helical" evidence="9">
    <location>
        <begin position="300"/>
        <end position="320"/>
    </location>
</feature>
<evidence type="ECO:0000256" key="4">
    <source>
        <dbReference type="ARBA" id="ARBA00022475"/>
    </source>
</evidence>
<evidence type="ECO:0000313" key="10">
    <source>
        <dbReference type="EMBL" id="MCB8874186.1"/>
    </source>
</evidence>
<keyword evidence="5 9" id="KW-0812">Transmembrane</keyword>
<keyword evidence="7 9" id="KW-0472">Membrane</keyword>
<dbReference type="EMBL" id="JAESVB010000001">
    <property type="protein sequence ID" value="MCB8874186.1"/>
    <property type="molecule type" value="Genomic_DNA"/>
</dbReference>
<evidence type="ECO:0000256" key="1">
    <source>
        <dbReference type="ARBA" id="ARBA00004651"/>
    </source>
</evidence>